<dbReference type="EMBL" id="BNCF01000002">
    <property type="protein sequence ID" value="GHE26814.1"/>
    <property type="molecule type" value="Genomic_DNA"/>
</dbReference>
<evidence type="ECO:0000313" key="2">
    <source>
        <dbReference type="EMBL" id="GHE26814.1"/>
    </source>
</evidence>
<keyword evidence="3" id="KW-1185">Reference proteome</keyword>
<protein>
    <submittedName>
        <fullName evidence="2">Uncharacterized protein</fullName>
    </submittedName>
</protein>
<keyword evidence="1" id="KW-0472">Membrane</keyword>
<keyword evidence="1" id="KW-1133">Transmembrane helix</keyword>
<dbReference type="AlphaFoldDB" id="A0A919DA04"/>
<feature type="transmembrane region" description="Helical" evidence="1">
    <location>
        <begin position="53"/>
        <end position="71"/>
    </location>
</feature>
<keyword evidence="1" id="KW-0812">Transmembrane</keyword>
<feature type="transmembrane region" description="Helical" evidence="1">
    <location>
        <begin position="12"/>
        <end position="33"/>
    </location>
</feature>
<dbReference type="Proteomes" id="UP000636453">
    <property type="component" value="Unassembled WGS sequence"/>
</dbReference>
<reference evidence="2" key="2">
    <citation type="submission" date="2020-09" db="EMBL/GenBank/DDBJ databases">
        <authorList>
            <person name="Sun Q."/>
            <person name="Kim S."/>
        </authorList>
    </citation>
    <scope>NUCLEOTIDE SEQUENCE</scope>
    <source>
        <strain evidence="2">KCTC 32020</strain>
    </source>
</reference>
<name>A0A919DA04_9GAMM</name>
<reference evidence="2" key="1">
    <citation type="journal article" date="2014" name="Int. J. Syst. Evol. Microbiol.">
        <title>Complete genome sequence of Corynebacterium casei LMG S-19264T (=DSM 44701T), isolated from a smear-ripened cheese.</title>
        <authorList>
            <consortium name="US DOE Joint Genome Institute (JGI-PGF)"/>
            <person name="Walter F."/>
            <person name="Albersmeier A."/>
            <person name="Kalinowski J."/>
            <person name="Ruckert C."/>
        </authorList>
    </citation>
    <scope>NUCLEOTIDE SEQUENCE</scope>
    <source>
        <strain evidence="2">KCTC 32020</strain>
    </source>
</reference>
<dbReference type="RefSeq" id="WP_146474388.1">
    <property type="nucleotide sequence ID" value="NZ_BNCF01000002.1"/>
</dbReference>
<organism evidence="2 3">
    <name type="scientific">Vulcaniibacterium thermophilum</name>
    <dbReference type="NCBI Taxonomy" id="1169913"/>
    <lineage>
        <taxon>Bacteria</taxon>
        <taxon>Pseudomonadati</taxon>
        <taxon>Pseudomonadota</taxon>
        <taxon>Gammaproteobacteria</taxon>
        <taxon>Lysobacterales</taxon>
        <taxon>Lysobacteraceae</taxon>
        <taxon>Vulcaniibacterium</taxon>
    </lineage>
</organism>
<comment type="caution">
    <text evidence="2">The sequence shown here is derived from an EMBL/GenBank/DDBJ whole genome shotgun (WGS) entry which is preliminary data.</text>
</comment>
<sequence length="137" mass="14729">MNRYASGTHARNGCFAVLISSLLAFFGIVGIAVAVSRLGFSPSEWLAQYRQELPILVCAVLDLLAGIALGFERRRWAIVLLVLAVACRLLWMVLSSRGWLDTGGGGLEVLGLLVALWHERKAPPDSPSASTPLRGEG</sequence>
<evidence type="ECO:0000313" key="3">
    <source>
        <dbReference type="Proteomes" id="UP000636453"/>
    </source>
</evidence>
<accession>A0A919DA04</accession>
<gene>
    <name evidence="2" type="ORF">GCM10007167_04880</name>
</gene>
<proteinExistence type="predicted"/>
<evidence type="ECO:0000256" key="1">
    <source>
        <dbReference type="SAM" id="Phobius"/>
    </source>
</evidence>
<feature type="transmembrane region" description="Helical" evidence="1">
    <location>
        <begin position="76"/>
        <end position="94"/>
    </location>
</feature>